<dbReference type="SMART" id="SM00968">
    <property type="entry name" value="SMC_hinge"/>
    <property type="match status" value="1"/>
</dbReference>
<comment type="subcellular location">
    <subcellularLocation>
        <location evidence="1 8">Nucleus</location>
    </subcellularLocation>
</comment>
<dbReference type="GO" id="GO:0051276">
    <property type="term" value="P:chromosome organization"/>
    <property type="evidence" value="ECO:0007669"/>
    <property type="project" value="InterPro"/>
</dbReference>
<evidence type="ECO:0000256" key="10">
    <source>
        <dbReference type="SAM" id="MobiDB-lite"/>
    </source>
</evidence>
<proteinExistence type="inferred from homology"/>
<reference evidence="12" key="1">
    <citation type="submission" date="2023-10" db="EMBL/GenBank/DDBJ databases">
        <authorList>
            <person name="Hackl T."/>
        </authorList>
    </citation>
    <scope>NUCLEOTIDE SEQUENCE</scope>
</reference>
<evidence type="ECO:0000313" key="12">
    <source>
        <dbReference type="EMBL" id="CAJ2509815.1"/>
    </source>
</evidence>
<feature type="coiled-coil region" evidence="9">
    <location>
        <begin position="780"/>
        <end position="917"/>
    </location>
</feature>
<protein>
    <recommendedName>
        <fullName evidence="8">Structural maintenance of chromosomes protein</fullName>
    </recommendedName>
</protein>
<dbReference type="Proteomes" id="UP001295740">
    <property type="component" value="Unassembled WGS sequence"/>
</dbReference>
<dbReference type="Gene3D" id="1.10.287.1490">
    <property type="match status" value="1"/>
</dbReference>
<evidence type="ECO:0000259" key="11">
    <source>
        <dbReference type="SMART" id="SM00968"/>
    </source>
</evidence>
<dbReference type="SUPFAM" id="SSF75553">
    <property type="entry name" value="Smc hinge domain"/>
    <property type="match status" value="1"/>
</dbReference>
<evidence type="ECO:0000313" key="13">
    <source>
        <dbReference type="Proteomes" id="UP001295740"/>
    </source>
</evidence>
<feature type="domain" description="SMC hinge" evidence="11">
    <location>
        <begin position="522"/>
        <end position="634"/>
    </location>
</feature>
<dbReference type="PIRSF" id="PIRSF005719">
    <property type="entry name" value="SMC"/>
    <property type="match status" value="1"/>
</dbReference>
<dbReference type="GO" id="GO:0016887">
    <property type="term" value="F:ATP hydrolysis activity"/>
    <property type="evidence" value="ECO:0007669"/>
    <property type="project" value="InterPro"/>
</dbReference>
<dbReference type="InterPro" id="IPR041741">
    <property type="entry name" value="SMC3_ABC_euk"/>
</dbReference>
<name>A0AAI8YM96_9PEZI</name>
<dbReference type="FunFam" id="3.40.50.300:FF:000424">
    <property type="entry name" value="Structural maintenance of chromosomes 3"/>
    <property type="match status" value="1"/>
</dbReference>
<dbReference type="InterPro" id="IPR036277">
    <property type="entry name" value="SMC_hinge_sf"/>
</dbReference>
<dbReference type="GO" id="GO:0005694">
    <property type="term" value="C:chromosome"/>
    <property type="evidence" value="ECO:0007669"/>
    <property type="project" value="InterPro"/>
</dbReference>
<evidence type="ECO:0000256" key="8">
    <source>
        <dbReference type="PIRNR" id="PIRNR005719"/>
    </source>
</evidence>
<dbReference type="InterPro" id="IPR010935">
    <property type="entry name" value="SMC_hinge"/>
</dbReference>
<dbReference type="InterPro" id="IPR024704">
    <property type="entry name" value="SMC"/>
</dbReference>
<dbReference type="GO" id="GO:0005634">
    <property type="term" value="C:nucleus"/>
    <property type="evidence" value="ECO:0007669"/>
    <property type="project" value="UniProtKB-SubCell"/>
</dbReference>
<dbReference type="Gene3D" id="3.30.70.1620">
    <property type="match status" value="1"/>
</dbReference>
<dbReference type="Gene3D" id="3.40.50.300">
    <property type="entry name" value="P-loop containing nucleotide triphosphate hydrolases"/>
    <property type="match status" value="2"/>
</dbReference>
<evidence type="ECO:0000256" key="9">
    <source>
        <dbReference type="SAM" id="Coils"/>
    </source>
</evidence>
<dbReference type="GO" id="GO:0007059">
    <property type="term" value="P:chromosome segregation"/>
    <property type="evidence" value="ECO:0007669"/>
    <property type="project" value="UniProtKB-ARBA"/>
</dbReference>
<dbReference type="FunFam" id="3.40.50.300:FF:000370">
    <property type="entry name" value="Structural maintenance of chromosomes 3"/>
    <property type="match status" value="1"/>
</dbReference>
<dbReference type="CDD" id="cd03272">
    <property type="entry name" value="ABC_SMC3_euk"/>
    <property type="match status" value="1"/>
</dbReference>
<evidence type="ECO:0000256" key="2">
    <source>
        <dbReference type="ARBA" id="ARBA00005917"/>
    </source>
</evidence>
<feature type="region of interest" description="Disordered" evidence="10">
    <location>
        <begin position="1048"/>
        <end position="1067"/>
    </location>
</feature>
<keyword evidence="7" id="KW-0131">Cell cycle</keyword>
<dbReference type="EMBL" id="CAUWAG010000013">
    <property type="protein sequence ID" value="CAJ2509815.1"/>
    <property type="molecule type" value="Genomic_DNA"/>
</dbReference>
<keyword evidence="6 8" id="KW-0539">Nucleus</keyword>
<evidence type="ECO:0000256" key="3">
    <source>
        <dbReference type="ARBA" id="ARBA00022618"/>
    </source>
</evidence>
<comment type="similarity">
    <text evidence="2">Belongs to the SMC family. SMC3 subfamily.</text>
</comment>
<feature type="coiled-coil region" evidence="9">
    <location>
        <begin position="406"/>
        <end position="482"/>
    </location>
</feature>
<feature type="coiled-coil region" evidence="9">
    <location>
        <begin position="186"/>
        <end position="216"/>
    </location>
</feature>
<dbReference type="Pfam" id="PF06470">
    <property type="entry name" value="SMC_hinge"/>
    <property type="match status" value="1"/>
</dbReference>
<dbReference type="AlphaFoldDB" id="A0AAI8YM96"/>
<evidence type="ECO:0000256" key="7">
    <source>
        <dbReference type="ARBA" id="ARBA00023306"/>
    </source>
</evidence>
<sequence>MFIKQIIIQGFKSYKDQTVMEPFSPGTNVIVGRNGSGKSNFFAAIRFVLSDAYTQMSREERQALLHEGSGSAVMSAYVEVIFDNSDDRFPTGSKEVTLRRTIALKKDEYSLDKKVVTKTDVTNLLEAAGFSRSNPYYIVPQGRVTTLTNMKESDRLNLLKEVAGTQVYESRRTESLKIMTDTSNKRDKIDELLEYIKERLSELEEEKEELRGFQDKDRERRCLEYAYHHKDQVATQEALEKLEESRQDGIEDTDENRDAYNAGEKVIAALDAEIHKLQQQMDLLCVDRRQLEEDRRESAKARAKAELAVKSLSDSMSAEEQARQEHDAELDQVKKAIASKEAELKKLTPEFGKRKRKEAEVKESLDSAEAGRQRLFTKQTRSSQFRSKAERDTWLRKEIDDYNMTLSQQKANRLDADEEVKNIENSIKQLDQEIADLRQKNEGFGDDRAALAEEHSQAKDALDKLNEERKLLRREDDKLDTVIASVRGERDNAERGLERTMDRETSRGLATIRRLKREQDIPGAYGTLAELLDVSEAYRLPVEQVAGASLFHYVVDDEETSTFLANALYRSRGGRLTFMPLSRLRPKHSKLPRANDAVSLISKIEYDPEYETAFQQVFGNKIICPNLTIAAQYARSHGVDGVTPDGDTTNKRGAMTGGYIDSRNSRLEAVRSVNKWRDEYDQLQERAAEIRKQIEQKDQEITHALGEERKLAQRLRHMDNSYGPLRAELNAKNGQAASTRDLLEKAITRRDAVDRNMKEFGDMISSHEAELASDFKKVLTANEEEQLEEYSSSVQELQKEWNEVSSSRRELENRKRKLELDLQKNLRLKLDQLTSQAIETAASGGGNLKEAKRELKRAQTAAASVDSKLETNEQQIDSAESKIASLEKQRTQKETELQDIAREIAKQQKSMEKSIQKKALLTKSAARVAKDIRELGVLPDEAFEKYERLERGAIEKRLKKVSEALKKYKHVNKKAYEQYNSFTNQQEHLLKRRKELDQSQESIQELVQHLDQRKDEAIERTFKQVSREFATIFERLVPAGHGRLVIQRRADRRVDPEDSDEEQRSSVENYTGVGISVSFNSKVMDEQQRIQQLSGGQKSLCALCLIFALQQTESSPMVIFDEVDANLDAQYRTAVAGLLESISSEAGTQFICTTFRPEIVHVADKCYGVLFRNKNSAINCVSTEQALDFVEGQAPR</sequence>
<dbReference type="GO" id="GO:0051301">
    <property type="term" value="P:cell division"/>
    <property type="evidence" value="ECO:0007669"/>
    <property type="project" value="UniProtKB-KW"/>
</dbReference>
<keyword evidence="13" id="KW-1185">Reference proteome</keyword>
<comment type="caution">
    <text evidence="12">The sequence shown here is derived from an EMBL/GenBank/DDBJ whole genome shotgun (WGS) entry which is preliminary data.</text>
</comment>
<keyword evidence="5 9" id="KW-0175">Coiled coil</keyword>
<keyword evidence="4" id="KW-0498">Mitosis</keyword>
<dbReference type="GO" id="GO:0005524">
    <property type="term" value="F:ATP binding"/>
    <property type="evidence" value="ECO:0007669"/>
    <property type="project" value="InterPro"/>
</dbReference>
<dbReference type="Pfam" id="PF02463">
    <property type="entry name" value="SMC_N"/>
    <property type="match status" value="1"/>
</dbReference>
<organism evidence="12 13">
    <name type="scientific">Anthostomella pinea</name>
    <dbReference type="NCBI Taxonomy" id="933095"/>
    <lineage>
        <taxon>Eukaryota</taxon>
        <taxon>Fungi</taxon>
        <taxon>Dikarya</taxon>
        <taxon>Ascomycota</taxon>
        <taxon>Pezizomycotina</taxon>
        <taxon>Sordariomycetes</taxon>
        <taxon>Xylariomycetidae</taxon>
        <taxon>Xylariales</taxon>
        <taxon>Xylariaceae</taxon>
        <taxon>Anthostomella</taxon>
    </lineage>
</organism>
<gene>
    <name evidence="12" type="ORF">KHLLAP_LOCUS10283</name>
</gene>
<accession>A0AAI8YM96</accession>
<dbReference type="Gene3D" id="1.20.1060.20">
    <property type="match status" value="1"/>
</dbReference>
<dbReference type="PANTHER" id="PTHR43977">
    <property type="entry name" value="STRUCTURAL MAINTENANCE OF CHROMOSOMES PROTEIN 3"/>
    <property type="match status" value="1"/>
</dbReference>
<evidence type="ECO:0000256" key="4">
    <source>
        <dbReference type="ARBA" id="ARBA00022776"/>
    </source>
</evidence>
<feature type="coiled-coil region" evidence="9">
    <location>
        <begin position="260"/>
        <end position="343"/>
    </location>
</feature>
<feature type="coiled-coil region" evidence="9">
    <location>
        <begin position="666"/>
        <end position="700"/>
    </location>
</feature>
<evidence type="ECO:0000256" key="6">
    <source>
        <dbReference type="ARBA" id="ARBA00023242"/>
    </source>
</evidence>
<keyword evidence="3" id="KW-0132">Cell division</keyword>
<dbReference type="InterPro" id="IPR003395">
    <property type="entry name" value="RecF/RecN/SMC_N"/>
</dbReference>
<dbReference type="SUPFAM" id="SSF52540">
    <property type="entry name" value="P-loop containing nucleoside triphosphate hydrolases"/>
    <property type="match status" value="1"/>
</dbReference>
<dbReference type="InterPro" id="IPR027417">
    <property type="entry name" value="P-loop_NTPase"/>
</dbReference>
<evidence type="ECO:0000256" key="5">
    <source>
        <dbReference type="ARBA" id="ARBA00023054"/>
    </source>
</evidence>
<evidence type="ECO:0000256" key="1">
    <source>
        <dbReference type="ARBA" id="ARBA00004123"/>
    </source>
</evidence>